<keyword evidence="5" id="KW-1185">Reference proteome</keyword>
<protein>
    <submittedName>
        <fullName evidence="4">Serine hydrolase</fullName>
    </submittedName>
</protein>
<dbReference type="SUPFAM" id="SSF56601">
    <property type="entry name" value="beta-lactamase/transpeptidase-like"/>
    <property type="match status" value="1"/>
</dbReference>
<dbReference type="PANTHER" id="PTHR43283:SF7">
    <property type="entry name" value="BETA-LACTAMASE-RELATED DOMAIN-CONTAINING PROTEIN"/>
    <property type="match status" value="1"/>
</dbReference>
<keyword evidence="2" id="KW-0732">Signal</keyword>
<dbReference type="GO" id="GO:0016787">
    <property type="term" value="F:hydrolase activity"/>
    <property type="evidence" value="ECO:0007669"/>
    <property type="project" value="UniProtKB-KW"/>
</dbReference>
<reference evidence="4 5" key="1">
    <citation type="submission" date="2020-09" db="EMBL/GenBank/DDBJ databases">
        <title>Paenibacillus sp. strain PR3 16S rRNA gene Genome sequencing and assembly.</title>
        <authorList>
            <person name="Kim J."/>
        </authorList>
    </citation>
    <scope>NUCLEOTIDE SEQUENCE [LARGE SCALE GENOMIC DNA]</scope>
    <source>
        <strain evidence="4 5">PR3</strain>
    </source>
</reference>
<dbReference type="Gene3D" id="3.40.710.10">
    <property type="entry name" value="DD-peptidase/beta-lactamase superfamily"/>
    <property type="match status" value="1"/>
</dbReference>
<feature type="region of interest" description="Disordered" evidence="1">
    <location>
        <begin position="28"/>
        <end position="48"/>
    </location>
</feature>
<sequence length="385" mass="41757">MANRTRRMRIRLAALAAVLLITTISAGCSQSGDSEPEHSTAAAKETASSGTLPGVSALLQAQGVKDDFWQASTPSAEGMDEALLAGIQDEVDKHHERLYSLMIVRHGKVVLEQYYHGRTAQDQAGVFSVSKSILSALTGIAIRDGIFTGVEQDVGSLLPDEQRGEMQAPLQLKQLLTMSGGLKPVDDTIMDWFNSSNWVDFVLQEPSMEKPGIVFRYNTGLSHLLSAALTHASGESTISYAEKHLLGPLGIQDYGWQKDPQGIPAGGTMVTLRPRDMARFGYLYLHNGEWIGRQLVPKDWVAASTKEQIKTDSGGSYGYFFWLGESKTKDGVAHPNFAATGYGDQLVLVVPELDLVAVATSNPDSRDTSSAGELIDRYVIPAIMQ</sequence>
<dbReference type="InterPro" id="IPR050789">
    <property type="entry name" value="Diverse_Enzym_Activities"/>
</dbReference>
<dbReference type="Pfam" id="PF00144">
    <property type="entry name" value="Beta-lactamase"/>
    <property type="match status" value="1"/>
</dbReference>
<evidence type="ECO:0000256" key="1">
    <source>
        <dbReference type="SAM" id="MobiDB-lite"/>
    </source>
</evidence>
<dbReference type="PROSITE" id="PS51257">
    <property type="entry name" value="PROKAR_LIPOPROTEIN"/>
    <property type="match status" value="1"/>
</dbReference>
<name>A0ABR8MXA9_9BACL</name>
<feature type="domain" description="Beta-lactamase-related" evidence="3">
    <location>
        <begin position="89"/>
        <end position="366"/>
    </location>
</feature>
<organism evidence="4 5">
    <name type="scientific">Paenibacillus terricola</name>
    <dbReference type="NCBI Taxonomy" id="2763503"/>
    <lineage>
        <taxon>Bacteria</taxon>
        <taxon>Bacillati</taxon>
        <taxon>Bacillota</taxon>
        <taxon>Bacilli</taxon>
        <taxon>Bacillales</taxon>
        <taxon>Paenibacillaceae</taxon>
        <taxon>Paenibacillus</taxon>
    </lineage>
</organism>
<dbReference type="RefSeq" id="WP_191204895.1">
    <property type="nucleotide sequence ID" value="NZ_JACXZA010000004.1"/>
</dbReference>
<dbReference type="InterPro" id="IPR001466">
    <property type="entry name" value="Beta-lactam-related"/>
</dbReference>
<evidence type="ECO:0000259" key="3">
    <source>
        <dbReference type="Pfam" id="PF00144"/>
    </source>
</evidence>
<dbReference type="PANTHER" id="PTHR43283">
    <property type="entry name" value="BETA-LACTAMASE-RELATED"/>
    <property type="match status" value="1"/>
</dbReference>
<feature type="chain" id="PRO_5047485040" evidence="2">
    <location>
        <begin position="27"/>
        <end position="385"/>
    </location>
</feature>
<feature type="signal peptide" evidence="2">
    <location>
        <begin position="1"/>
        <end position="26"/>
    </location>
</feature>
<keyword evidence="4" id="KW-0378">Hydrolase</keyword>
<evidence type="ECO:0000313" key="5">
    <source>
        <dbReference type="Proteomes" id="UP000609346"/>
    </source>
</evidence>
<dbReference type="EMBL" id="JACXZA010000004">
    <property type="protein sequence ID" value="MBD3920606.1"/>
    <property type="molecule type" value="Genomic_DNA"/>
</dbReference>
<dbReference type="InterPro" id="IPR012338">
    <property type="entry name" value="Beta-lactam/transpept-like"/>
</dbReference>
<evidence type="ECO:0000313" key="4">
    <source>
        <dbReference type="EMBL" id="MBD3920606.1"/>
    </source>
</evidence>
<evidence type="ECO:0000256" key="2">
    <source>
        <dbReference type="SAM" id="SignalP"/>
    </source>
</evidence>
<gene>
    <name evidence="4" type="ORF">H8B09_17715</name>
</gene>
<dbReference type="Proteomes" id="UP000609346">
    <property type="component" value="Unassembled WGS sequence"/>
</dbReference>
<accession>A0ABR8MXA9</accession>
<comment type="caution">
    <text evidence="4">The sequence shown here is derived from an EMBL/GenBank/DDBJ whole genome shotgun (WGS) entry which is preliminary data.</text>
</comment>
<proteinExistence type="predicted"/>